<keyword evidence="1" id="KW-0472">Membrane</keyword>
<accession>A0A5C6DHT9</accession>
<gene>
    <name evidence="2" type="ORF">Q31b_52000</name>
</gene>
<proteinExistence type="predicted"/>
<keyword evidence="1" id="KW-0812">Transmembrane</keyword>
<protein>
    <submittedName>
        <fullName evidence="2">Uncharacterized protein</fullName>
    </submittedName>
</protein>
<evidence type="ECO:0000313" key="2">
    <source>
        <dbReference type="EMBL" id="TWU35765.1"/>
    </source>
</evidence>
<dbReference type="EMBL" id="SJPY01000009">
    <property type="protein sequence ID" value="TWU35765.1"/>
    <property type="molecule type" value="Genomic_DNA"/>
</dbReference>
<reference evidence="2 3" key="1">
    <citation type="submission" date="2019-02" db="EMBL/GenBank/DDBJ databases">
        <title>Deep-cultivation of Planctomycetes and their phenomic and genomic characterization uncovers novel biology.</title>
        <authorList>
            <person name="Wiegand S."/>
            <person name="Jogler M."/>
            <person name="Boedeker C."/>
            <person name="Pinto D."/>
            <person name="Vollmers J."/>
            <person name="Rivas-Marin E."/>
            <person name="Kohn T."/>
            <person name="Peeters S.H."/>
            <person name="Heuer A."/>
            <person name="Rast P."/>
            <person name="Oberbeckmann S."/>
            <person name="Bunk B."/>
            <person name="Jeske O."/>
            <person name="Meyerdierks A."/>
            <person name="Storesund J.E."/>
            <person name="Kallscheuer N."/>
            <person name="Luecker S."/>
            <person name="Lage O.M."/>
            <person name="Pohl T."/>
            <person name="Merkel B.J."/>
            <person name="Hornburger P."/>
            <person name="Mueller R.-W."/>
            <person name="Bruemmer F."/>
            <person name="Labrenz M."/>
            <person name="Spormann A.M."/>
            <person name="Op Den Camp H."/>
            <person name="Overmann J."/>
            <person name="Amann R."/>
            <person name="Jetten M.S.M."/>
            <person name="Mascher T."/>
            <person name="Medema M.H."/>
            <person name="Devos D.P."/>
            <person name="Kaster A.-K."/>
            <person name="Ovreas L."/>
            <person name="Rohde M."/>
            <person name="Galperin M.Y."/>
            <person name="Jogler C."/>
        </authorList>
    </citation>
    <scope>NUCLEOTIDE SEQUENCE [LARGE SCALE GENOMIC DNA]</scope>
    <source>
        <strain evidence="2 3">Q31b</strain>
    </source>
</reference>
<evidence type="ECO:0000313" key="3">
    <source>
        <dbReference type="Proteomes" id="UP000315471"/>
    </source>
</evidence>
<organism evidence="2 3">
    <name type="scientific">Novipirellula aureliae</name>
    <dbReference type="NCBI Taxonomy" id="2527966"/>
    <lineage>
        <taxon>Bacteria</taxon>
        <taxon>Pseudomonadati</taxon>
        <taxon>Planctomycetota</taxon>
        <taxon>Planctomycetia</taxon>
        <taxon>Pirellulales</taxon>
        <taxon>Pirellulaceae</taxon>
        <taxon>Novipirellula</taxon>
    </lineage>
</organism>
<dbReference type="Proteomes" id="UP000315471">
    <property type="component" value="Unassembled WGS sequence"/>
</dbReference>
<keyword evidence="1" id="KW-1133">Transmembrane helix</keyword>
<dbReference type="OrthoDB" id="254731at2"/>
<feature type="transmembrane region" description="Helical" evidence="1">
    <location>
        <begin position="80"/>
        <end position="98"/>
    </location>
</feature>
<name>A0A5C6DHT9_9BACT</name>
<dbReference type="RefSeq" id="WP_146602279.1">
    <property type="nucleotide sequence ID" value="NZ_SJPY01000009.1"/>
</dbReference>
<feature type="transmembrane region" description="Helical" evidence="1">
    <location>
        <begin position="43"/>
        <end position="68"/>
    </location>
</feature>
<comment type="caution">
    <text evidence="2">The sequence shown here is derived from an EMBL/GenBank/DDBJ whole genome shotgun (WGS) entry which is preliminary data.</text>
</comment>
<dbReference type="AlphaFoldDB" id="A0A5C6DHT9"/>
<keyword evidence="3" id="KW-1185">Reference proteome</keyword>
<evidence type="ECO:0000256" key="1">
    <source>
        <dbReference type="SAM" id="Phobius"/>
    </source>
</evidence>
<sequence length="231" mass="25801">MKRLWLIHLTSLIAIAIWAVSDPLFETTIQYRGLSDASQNVGWIRVASFTLVVIFAIGSLLALLFQTLSRRSAPRHRSTRQLLAITTVIAVWFSFALYHDAIAWQGKRLRFATRVDELEAIVAPLRYEWPDRDGELRGIGPFMAYPFGRPTTLLLLEAPRVAERSVYVSAVERSDTGAIKLQLTGTDGGDWAEWHPPGSQPSSFTGGLADSHELQSATSIGNGWYLVRYRA</sequence>